<dbReference type="Gene3D" id="1.25.70.10">
    <property type="entry name" value="Transcription termination factor 3, mitochondrial"/>
    <property type="match status" value="1"/>
</dbReference>
<dbReference type="PANTHER" id="PTHR32472">
    <property type="entry name" value="DNA REPAIR PROTEIN RADA"/>
    <property type="match status" value="1"/>
</dbReference>
<reference evidence="6" key="1">
    <citation type="submission" date="2020-10" db="EMBL/GenBank/DDBJ databases">
        <authorList>
            <person name="Han B."/>
            <person name="Lu T."/>
            <person name="Zhao Q."/>
            <person name="Huang X."/>
            <person name="Zhao Y."/>
        </authorList>
    </citation>
    <scope>NUCLEOTIDE SEQUENCE</scope>
</reference>
<dbReference type="FunFam" id="3.30.230.10:FF:000053">
    <property type="entry name" value="DNA repair protein radA isogeny"/>
    <property type="match status" value="1"/>
</dbReference>
<evidence type="ECO:0000256" key="2">
    <source>
        <dbReference type="ARBA" id="ARBA00022472"/>
    </source>
</evidence>
<dbReference type="Gene3D" id="3.30.230.10">
    <property type="match status" value="1"/>
</dbReference>
<dbReference type="PANTHER" id="PTHR32472:SF10">
    <property type="entry name" value="DNA REPAIR PROTEIN RADA-LIKE PROTEIN"/>
    <property type="match status" value="1"/>
</dbReference>
<evidence type="ECO:0000313" key="6">
    <source>
        <dbReference type="EMBL" id="CAD6340221.1"/>
    </source>
</evidence>
<feature type="domain" description="RecA family profile 1" evidence="5">
    <location>
        <begin position="249"/>
        <end position="398"/>
    </location>
</feature>
<dbReference type="Pfam" id="PF02536">
    <property type="entry name" value="mTERF"/>
    <property type="match status" value="1"/>
</dbReference>
<feature type="region of interest" description="Disordered" evidence="4">
    <location>
        <begin position="644"/>
        <end position="680"/>
    </location>
</feature>
<dbReference type="Gene3D" id="3.40.50.300">
    <property type="entry name" value="P-loop containing nucleotide triphosphate hydrolases"/>
    <property type="match status" value="1"/>
</dbReference>
<feature type="compositionally biased region" description="Acidic residues" evidence="4">
    <location>
        <begin position="118"/>
        <end position="144"/>
    </location>
</feature>
<dbReference type="OrthoDB" id="41505at2759"/>
<dbReference type="InterPro" id="IPR014721">
    <property type="entry name" value="Ribsml_uS5_D2-typ_fold_subgr"/>
</dbReference>
<comment type="caution">
    <text evidence="6">The sequence shown here is derived from an EMBL/GenBank/DDBJ whole genome shotgun (WGS) entry which is preliminary data.</text>
</comment>
<keyword evidence="3" id="KW-0809">Transit peptide</keyword>
<dbReference type="GO" id="GO:0006353">
    <property type="term" value="P:DNA-templated transcription termination"/>
    <property type="evidence" value="ECO:0007669"/>
    <property type="project" value="UniProtKB-KW"/>
</dbReference>
<keyword evidence="2" id="KW-0804">Transcription</keyword>
<dbReference type="InterPro" id="IPR027417">
    <property type="entry name" value="P-loop_NTPase"/>
</dbReference>
<evidence type="ECO:0000256" key="4">
    <source>
        <dbReference type="SAM" id="MobiDB-lite"/>
    </source>
</evidence>
<dbReference type="GO" id="GO:0140664">
    <property type="term" value="F:ATP-dependent DNA damage sensor activity"/>
    <property type="evidence" value="ECO:0007669"/>
    <property type="project" value="InterPro"/>
</dbReference>
<evidence type="ECO:0000256" key="1">
    <source>
        <dbReference type="ARBA" id="ARBA00007692"/>
    </source>
</evidence>
<dbReference type="InterPro" id="IPR003593">
    <property type="entry name" value="AAA+_ATPase"/>
</dbReference>
<keyword evidence="7" id="KW-1185">Reference proteome</keyword>
<organism evidence="6 7">
    <name type="scientific">Miscanthus lutarioriparius</name>
    <dbReference type="NCBI Taxonomy" id="422564"/>
    <lineage>
        <taxon>Eukaryota</taxon>
        <taxon>Viridiplantae</taxon>
        <taxon>Streptophyta</taxon>
        <taxon>Embryophyta</taxon>
        <taxon>Tracheophyta</taxon>
        <taxon>Spermatophyta</taxon>
        <taxon>Magnoliopsida</taxon>
        <taxon>Liliopsida</taxon>
        <taxon>Poales</taxon>
        <taxon>Poaceae</taxon>
        <taxon>PACMAD clade</taxon>
        <taxon>Panicoideae</taxon>
        <taxon>Andropogonodae</taxon>
        <taxon>Andropogoneae</taxon>
        <taxon>Saccharinae</taxon>
        <taxon>Miscanthus</taxon>
    </lineage>
</organism>
<dbReference type="PROSITE" id="PS50162">
    <property type="entry name" value="RECA_2"/>
    <property type="match status" value="1"/>
</dbReference>
<evidence type="ECO:0000256" key="3">
    <source>
        <dbReference type="ARBA" id="ARBA00022946"/>
    </source>
</evidence>
<dbReference type="GO" id="GO:0003677">
    <property type="term" value="F:DNA binding"/>
    <property type="evidence" value="ECO:0007669"/>
    <property type="project" value="InterPro"/>
</dbReference>
<keyword evidence="2" id="KW-0806">Transcription termination</keyword>
<dbReference type="SUPFAM" id="SSF52540">
    <property type="entry name" value="P-loop containing nucleoside triphosphate hydrolases"/>
    <property type="match status" value="1"/>
</dbReference>
<dbReference type="SMART" id="SM00382">
    <property type="entry name" value="AAA"/>
    <property type="match status" value="1"/>
</dbReference>
<sequence length="1037" mass="112114">MFRSPSSLRSLLHLSLRRLLPTNPRLPCPLNPRLPSSPLSARPRFLSSSTSPTPGGAGWATYDPLTDSLSASAALPSASASDSEAPAVSDAWGVYDPASGRIVKQGSPPPSSSTTVEEKDEEKDEEEQEDEEGEETGELQDEEEAGVKEKGKKQASALRGNHQVKWSSVAAARRPAATAGRAIHSGGANCRHCNAIGTVDKYVPGPDGDGAAVEGSHHIGRSWIPQKAKEMVPQSLQEVNKGVDQAQWRIPLWGSFGMEISQVLGGGIVPGSLILVGGDPGVGKSSLMLQLASNILEGFKAKESSPVVYVSGEESIEQIGNRADRMSITSSNLYLYSGTDIEDILDKIQPLSPKALIIDQFKQFMSDHLLEVLVKECTSALLRFAKLTNIPVFLIGHVTKTGDIAGPRLLEHIVDVVLYMEGERCLSHRLLRSVKNRFGSTDELGVFEMAEFGLQAVLNPSQMFLTEHDSDSEILAGLAVAVILDGSRTFALEVQALCVSGSHRSGQVVGIPSSRADVIISVLMKQAGLQLQDTTIFLNVVSGFKLTETAGDLAIAASICSSFLEFPIPNDVAFIGEVGLGGELRAVPRMDRRVMAIAKLGYKKCVVPKTSEKLLRPLDLDIEILPCSNLKQVINTVFTTQARQRKSSALPSADSPRRRRSPLHRRDAAPPKPPPLLRAASPLLSPIHHHRACLLSASAAAPFSLEDYLVAACGLSPTQARKASKQAFQEASREAGKPFEELCYSHLHTASNPDAVLALLSRGGLSRADIAAVVAADPLILRSCVNKIGPRLLALRDRIGLSAPHISRFLLVGSRALRSGDVCPNLEFLISSFGLIEPVLAVMKGNKSILEMDLDRRMKPNIAQFRQARQGFPAARRRPWGVPPIAQNPMFKHMVPAMARSNKEKNAATLEFLKRSLGCSESEAAFVVSKMPSILGLSDESLLLKIQFLINEVGLEPQDILQRPSLLTYSLEKRLVPRYCVMKILLAKGLMNSNFRTLAQVGEKKFRLKFIDRHKDSVSGLAHAYATARAGLVPSGV</sequence>
<dbReference type="InterPro" id="IPR020588">
    <property type="entry name" value="RecA_ATP-bd"/>
</dbReference>
<evidence type="ECO:0000313" key="7">
    <source>
        <dbReference type="Proteomes" id="UP000604825"/>
    </source>
</evidence>
<dbReference type="PRINTS" id="PR01874">
    <property type="entry name" value="DNAREPAIRADA"/>
</dbReference>
<feature type="compositionally biased region" description="Low complexity" evidence="4">
    <location>
        <begin position="33"/>
        <end position="54"/>
    </location>
</feature>
<dbReference type="AlphaFoldDB" id="A0A811SF09"/>
<comment type="similarity">
    <text evidence="1">Belongs to the mTERF family.</text>
</comment>
<accession>A0A811SF09</accession>
<dbReference type="SMART" id="SM00733">
    <property type="entry name" value="Mterf"/>
    <property type="match status" value="4"/>
</dbReference>
<dbReference type="Proteomes" id="UP000604825">
    <property type="component" value="Unassembled WGS sequence"/>
</dbReference>
<evidence type="ECO:0000259" key="5">
    <source>
        <dbReference type="PROSITE" id="PS50162"/>
    </source>
</evidence>
<dbReference type="InterPro" id="IPR038538">
    <property type="entry name" value="MTERF_sf"/>
</dbReference>
<dbReference type="InterPro" id="IPR003690">
    <property type="entry name" value="MTERF"/>
</dbReference>
<dbReference type="Pfam" id="PF13481">
    <property type="entry name" value="AAA_25"/>
    <property type="match status" value="1"/>
</dbReference>
<dbReference type="Pfam" id="PF13541">
    <property type="entry name" value="ChlI"/>
    <property type="match status" value="1"/>
</dbReference>
<feature type="region of interest" description="Disordered" evidence="4">
    <location>
        <begin position="22"/>
        <end position="64"/>
    </location>
</feature>
<feature type="region of interest" description="Disordered" evidence="4">
    <location>
        <begin position="99"/>
        <end position="167"/>
    </location>
</feature>
<name>A0A811SF09_9POAL</name>
<dbReference type="GO" id="GO:0000725">
    <property type="term" value="P:recombinational repair"/>
    <property type="evidence" value="ECO:0007669"/>
    <property type="project" value="TreeGrafter"/>
</dbReference>
<protein>
    <recommendedName>
        <fullName evidence="5">RecA family profile 1 domain-containing protein</fullName>
    </recommendedName>
</protein>
<gene>
    <name evidence="6" type="ORF">NCGR_LOCUS64319</name>
</gene>
<dbReference type="GO" id="GO:0005524">
    <property type="term" value="F:ATP binding"/>
    <property type="evidence" value="ECO:0007669"/>
    <property type="project" value="InterPro"/>
</dbReference>
<dbReference type="EMBL" id="CAJGYO010000019">
    <property type="protein sequence ID" value="CAD6340221.1"/>
    <property type="molecule type" value="Genomic_DNA"/>
</dbReference>
<dbReference type="InterPro" id="IPR020568">
    <property type="entry name" value="Ribosomal_Su5_D2-typ_SF"/>
</dbReference>
<keyword evidence="2" id="KW-0805">Transcription regulation</keyword>
<dbReference type="SUPFAM" id="SSF54211">
    <property type="entry name" value="Ribosomal protein S5 domain 2-like"/>
    <property type="match status" value="1"/>
</dbReference>
<proteinExistence type="inferred from homology"/>